<organism evidence="4 5">
    <name type="scientific">Carpinus fangiana</name>
    <dbReference type="NCBI Taxonomy" id="176857"/>
    <lineage>
        <taxon>Eukaryota</taxon>
        <taxon>Viridiplantae</taxon>
        <taxon>Streptophyta</taxon>
        <taxon>Embryophyta</taxon>
        <taxon>Tracheophyta</taxon>
        <taxon>Spermatophyta</taxon>
        <taxon>Magnoliopsida</taxon>
        <taxon>eudicotyledons</taxon>
        <taxon>Gunneridae</taxon>
        <taxon>Pentapetalae</taxon>
        <taxon>rosids</taxon>
        <taxon>fabids</taxon>
        <taxon>Fagales</taxon>
        <taxon>Betulaceae</taxon>
        <taxon>Carpinus</taxon>
    </lineage>
</organism>
<dbReference type="Pfam" id="PF03435">
    <property type="entry name" value="Sacchrp_dh_NADP"/>
    <property type="match status" value="1"/>
</dbReference>
<proteinExistence type="inferred from homology"/>
<dbReference type="EMBL" id="VIBQ01000080">
    <property type="protein sequence ID" value="KAB8648471.1"/>
    <property type="molecule type" value="Genomic_DNA"/>
</dbReference>
<dbReference type="InterPro" id="IPR036291">
    <property type="entry name" value="NAD(P)-bd_dom_sf"/>
</dbReference>
<dbReference type="Proteomes" id="UP000327013">
    <property type="component" value="Unassembled WGS sequence"/>
</dbReference>
<dbReference type="AlphaFoldDB" id="A0A5N6L386"/>
<evidence type="ECO:0000313" key="4">
    <source>
        <dbReference type="EMBL" id="KAB8648471.1"/>
    </source>
</evidence>
<evidence type="ECO:0000256" key="1">
    <source>
        <dbReference type="ARBA" id="ARBA00038048"/>
    </source>
</evidence>
<dbReference type="InterPro" id="IPR005097">
    <property type="entry name" value="Sacchrp_dh_NADP-bd"/>
</dbReference>
<feature type="domain" description="Saccharopine dehydrogenase NADP binding" evidence="3">
    <location>
        <begin position="239"/>
        <end position="362"/>
    </location>
</feature>
<dbReference type="GO" id="GO:0009247">
    <property type="term" value="P:glycolipid biosynthetic process"/>
    <property type="evidence" value="ECO:0007669"/>
    <property type="project" value="TreeGrafter"/>
</dbReference>
<dbReference type="GO" id="GO:0005811">
    <property type="term" value="C:lipid droplet"/>
    <property type="evidence" value="ECO:0007669"/>
    <property type="project" value="TreeGrafter"/>
</dbReference>
<keyword evidence="5" id="KW-1185">Reference proteome</keyword>
<keyword evidence="2" id="KW-0812">Transmembrane</keyword>
<dbReference type="GO" id="GO:0005739">
    <property type="term" value="C:mitochondrion"/>
    <property type="evidence" value="ECO:0007669"/>
    <property type="project" value="TreeGrafter"/>
</dbReference>
<keyword evidence="2" id="KW-1133">Transmembrane helix</keyword>
<evidence type="ECO:0000313" key="5">
    <source>
        <dbReference type="Proteomes" id="UP000327013"/>
    </source>
</evidence>
<reference evidence="4 5" key="1">
    <citation type="submission" date="2019-06" db="EMBL/GenBank/DDBJ databases">
        <title>A chromosomal-level reference genome of Carpinus fangiana (Coryloideae, Betulaceae).</title>
        <authorList>
            <person name="Yang X."/>
            <person name="Wang Z."/>
            <person name="Zhang L."/>
            <person name="Hao G."/>
            <person name="Liu J."/>
            <person name="Yang Y."/>
        </authorList>
    </citation>
    <scope>NUCLEOTIDE SEQUENCE [LARGE SCALE GENOMIC DNA]</scope>
    <source>
        <strain evidence="4">Cfa_2016G</strain>
        <tissue evidence="4">Leaf</tissue>
    </source>
</reference>
<dbReference type="Gene3D" id="3.40.50.720">
    <property type="entry name" value="NAD(P)-binding Rossmann-like Domain"/>
    <property type="match status" value="1"/>
</dbReference>
<evidence type="ECO:0000256" key="2">
    <source>
        <dbReference type="SAM" id="Phobius"/>
    </source>
</evidence>
<dbReference type="SUPFAM" id="SSF51735">
    <property type="entry name" value="NAD(P)-binding Rossmann-fold domains"/>
    <property type="match status" value="1"/>
</dbReference>
<dbReference type="PANTHER" id="PTHR12286">
    <property type="entry name" value="SACCHAROPINE DEHYDROGENASE-LIKE OXIDOREDUCTASE"/>
    <property type="match status" value="1"/>
</dbReference>
<gene>
    <name evidence="4" type="ORF">FH972_026128</name>
</gene>
<accession>A0A5N6L386</accession>
<feature type="transmembrane region" description="Helical" evidence="2">
    <location>
        <begin position="508"/>
        <end position="527"/>
    </location>
</feature>
<dbReference type="PANTHER" id="PTHR12286:SF5">
    <property type="entry name" value="SACCHAROPINE DEHYDROGENASE-LIKE OXIDOREDUCTASE"/>
    <property type="match status" value="1"/>
</dbReference>
<comment type="similarity">
    <text evidence="1">Belongs to the saccharopine dehydrogenase family.</text>
</comment>
<name>A0A5N6L386_9ROSI</name>
<sequence>MPQPPVRDTGLFVMSVSQTGCRMLRDCGEGTLRITSTSLRARRSICLSKRPILVNQAIRGRPHQAGGILHSGVAPGQGIMSYVEWRLLRHGFLCFRMVHRPGFPSTGFPPVSSCCPSANTACGNKKSGKRCNSLGFGIRHYPCASGGSSMGFISATAGIIPDADSLAFDGFLAAECAGVTGVLSDFHLLHLLTQGGTVTVRVLHCDVQFAASRRLSVGGETYVFAGHADLLCALGHLGGYTGVYTAEHITTHLPTNLKWAIAGRSAEKLQKIAQDLKALNADRTPPAIETVQLNSNALTAIAKRTKVLINTVGPYSLHGEPVVAACAETGTHYLDVTGETAWVGKMVRKYHDKAKATGAIIISQCGVESSPPDLMAYLLARELRKSLAAPTGEVVFSLHALKGAPSGGTLATILNIFESFSPTEVQASMEPGFICPRTPAPGTSKGLITTLTGNRTVSSLGQLTTNPMGKADVPIVYRSWGLYEGESAGAENYGANFQFSTFMSTRNVFTGAMVHLGFLIAPLFLLLPPVRWLLAKFVFQPGQGPSREDVKNDSLEYRAVAYADDKSGKRASGRLYYEGSLYQLTGIFLAHAAATLLYDDGFAAKKIGGGVLTPATLGEQFVERLEAGKVKFETKILNY</sequence>
<keyword evidence="2" id="KW-0472">Membrane</keyword>
<comment type="caution">
    <text evidence="4">The sequence shown here is derived from an EMBL/GenBank/DDBJ whole genome shotgun (WGS) entry which is preliminary data.</text>
</comment>
<dbReference type="InterPro" id="IPR051276">
    <property type="entry name" value="Saccharopine_DH-like_oxidrdct"/>
</dbReference>
<dbReference type="GO" id="GO:0005886">
    <property type="term" value="C:plasma membrane"/>
    <property type="evidence" value="ECO:0007669"/>
    <property type="project" value="TreeGrafter"/>
</dbReference>
<evidence type="ECO:0000259" key="3">
    <source>
        <dbReference type="Pfam" id="PF03435"/>
    </source>
</evidence>
<protein>
    <recommendedName>
        <fullName evidence="3">Saccharopine dehydrogenase NADP binding domain-containing protein</fullName>
    </recommendedName>
</protein>
<dbReference type="OrthoDB" id="10268090at2759"/>